<dbReference type="SUPFAM" id="SSF50475">
    <property type="entry name" value="FMN-binding split barrel"/>
    <property type="match status" value="1"/>
</dbReference>
<dbReference type="GO" id="GO:0010181">
    <property type="term" value="F:FMN binding"/>
    <property type="evidence" value="ECO:0007669"/>
    <property type="project" value="InterPro"/>
</dbReference>
<comment type="caution">
    <text evidence="3">The sequence shown here is derived from an EMBL/GenBank/DDBJ whole genome shotgun (WGS) entry which is preliminary data.</text>
</comment>
<evidence type="ECO:0000256" key="1">
    <source>
        <dbReference type="ARBA" id="ARBA00023002"/>
    </source>
</evidence>
<sequence length="186" mass="19430">MSAQPIPLDLEAAQHSGPLFREIFRRHPAGVAVVTLVDPVLGRNVGFTATSVISVSAAPPTLAFSISRGSSSWPALAAATSVVVNFLHSSSGGLSQRFATHGVDRFAGVDWSPLETGEPVLDGASSWVRATVLERHPTADSALVVARVERGAVGDDEPLVFYDRGYHGLHALPPLVDVADDGEAAS</sequence>
<dbReference type="OrthoDB" id="8901155at2"/>
<dbReference type="Gene3D" id="2.30.110.10">
    <property type="entry name" value="Electron Transport, Fmn-binding Protein, Chain A"/>
    <property type="match status" value="1"/>
</dbReference>
<dbReference type="InterPro" id="IPR012349">
    <property type="entry name" value="Split_barrel_FMN-bd"/>
</dbReference>
<dbReference type="SMART" id="SM00903">
    <property type="entry name" value="Flavin_Reduct"/>
    <property type="match status" value="1"/>
</dbReference>
<reference evidence="3 4" key="1">
    <citation type="submission" date="2018-03" db="EMBL/GenBank/DDBJ databases">
        <title>Genome assembly of novel Miniimonas species PCH200.</title>
        <authorList>
            <person name="Thakur V."/>
            <person name="Kumar V."/>
            <person name="Singh D."/>
        </authorList>
    </citation>
    <scope>NUCLEOTIDE SEQUENCE [LARGE SCALE GENOMIC DNA]</scope>
    <source>
        <strain evidence="3 4">PCH200</strain>
    </source>
</reference>
<gene>
    <name evidence="3" type="ORF">C8046_09930</name>
</gene>
<dbReference type="Proteomes" id="UP000245166">
    <property type="component" value="Unassembled WGS sequence"/>
</dbReference>
<accession>A0A2U1ZVA6</accession>
<dbReference type="GO" id="GO:0006208">
    <property type="term" value="P:pyrimidine nucleobase catabolic process"/>
    <property type="evidence" value="ECO:0007669"/>
    <property type="project" value="TreeGrafter"/>
</dbReference>
<dbReference type="RefSeq" id="WP_109229307.1">
    <property type="nucleotide sequence ID" value="NZ_PYHR01000002.1"/>
</dbReference>
<dbReference type="InterPro" id="IPR050268">
    <property type="entry name" value="NADH-dep_flavin_reductase"/>
</dbReference>
<protein>
    <submittedName>
        <fullName evidence="3">Flavin oxidoreductase</fullName>
    </submittedName>
</protein>
<dbReference type="EMBL" id="PYHR01000002">
    <property type="protein sequence ID" value="PWD50925.1"/>
    <property type="molecule type" value="Genomic_DNA"/>
</dbReference>
<keyword evidence="1" id="KW-0560">Oxidoreductase</keyword>
<dbReference type="Pfam" id="PF01613">
    <property type="entry name" value="Flavin_Reduct"/>
    <property type="match status" value="1"/>
</dbReference>
<dbReference type="PANTHER" id="PTHR30466">
    <property type="entry name" value="FLAVIN REDUCTASE"/>
    <property type="match status" value="1"/>
</dbReference>
<dbReference type="GO" id="GO:0042602">
    <property type="term" value="F:riboflavin reductase (NADPH) activity"/>
    <property type="evidence" value="ECO:0007669"/>
    <property type="project" value="TreeGrafter"/>
</dbReference>
<proteinExistence type="predicted"/>
<feature type="domain" description="Flavin reductase like" evidence="2">
    <location>
        <begin position="24"/>
        <end position="168"/>
    </location>
</feature>
<dbReference type="PANTHER" id="PTHR30466:SF1">
    <property type="entry name" value="FMN REDUCTASE (NADH) RUTF"/>
    <property type="match status" value="1"/>
</dbReference>
<evidence type="ECO:0000313" key="4">
    <source>
        <dbReference type="Proteomes" id="UP000245166"/>
    </source>
</evidence>
<keyword evidence="4" id="KW-1185">Reference proteome</keyword>
<dbReference type="AlphaFoldDB" id="A0A2U1ZVA6"/>
<name>A0A2U1ZVA6_9MICO</name>
<dbReference type="InterPro" id="IPR002563">
    <property type="entry name" value="Flavin_Rdtase-like_dom"/>
</dbReference>
<organism evidence="3 4">
    <name type="scientific">Serinibacter arcticus</name>
    <dbReference type="NCBI Taxonomy" id="1655435"/>
    <lineage>
        <taxon>Bacteria</taxon>
        <taxon>Bacillati</taxon>
        <taxon>Actinomycetota</taxon>
        <taxon>Actinomycetes</taxon>
        <taxon>Micrococcales</taxon>
        <taxon>Beutenbergiaceae</taxon>
        <taxon>Serinibacter</taxon>
    </lineage>
</organism>
<evidence type="ECO:0000313" key="3">
    <source>
        <dbReference type="EMBL" id="PWD50925.1"/>
    </source>
</evidence>
<evidence type="ECO:0000259" key="2">
    <source>
        <dbReference type="SMART" id="SM00903"/>
    </source>
</evidence>